<dbReference type="AlphaFoldDB" id="A0A075IAR2"/>
<accession>A0A075IAR2</accession>
<sequence>MSDINVKLKHNLEDANTLFKILFAAIKIGEPASKRKIADVADISSQLVDYHIDKLVANGQLIIVDSKYMAQKAFLDRGIYKFLKEKVITQALVDNIAYKLDFSQAEVQDNAVLEESIITLLKLFTIELKEE</sequence>
<evidence type="ECO:0000313" key="1">
    <source>
        <dbReference type="EMBL" id="AIF23812.1"/>
    </source>
</evidence>
<proteinExistence type="predicted"/>
<dbReference type="EMBL" id="KF901241">
    <property type="protein sequence ID" value="AIF23812.1"/>
    <property type="molecule type" value="Genomic_DNA"/>
</dbReference>
<protein>
    <submittedName>
        <fullName evidence="1">Uncharacterized protein</fullName>
    </submittedName>
</protein>
<name>A0A075IAR2_9EURY</name>
<organism evidence="1">
    <name type="scientific">uncultured marine group II/III euryarchaeote SAT1000_18_E10</name>
    <dbReference type="NCBI Taxonomy" id="1456565"/>
    <lineage>
        <taxon>Archaea</taxon>
        <taxon>Methanobacteriati</taxon>
        <taxon>Methanobacteriota</taxon>
        <taxon>environmental samples</taxon>
    </lineage>
</organism>
<reference evidence="1" key="1">
    <citation type="journal article" date="2014" name="Genome Biol. Evol.">
        <title>Pangenome evidence for extensive interdomain horizontal transfer affecting lineage core and shell genes in uncultured planktonic thaumarchaeota and euryarchaeota.</title>
        <authorList>
            <person name="Deschamps P."/>
            <person name="Zivanovic Y."/>
            <person name="Moreira D."/>
            <person name="Rodriguez-Valera F."/>
            <person name="Lopez-Garcia P."/>
        </authorList>
    </citation>
    <scope>NUCLEOTIDE SEQUENCE</scope>
</reference>